<dbReference type="EMBL" id="LR134350">
    <property type="protein sequence ID" value="VEG29946.1"/>
    <property type="molecule type" value="Genomic_DNA"/>
</dbReference>
<proteinExistence type="predicted"/>
<dbReference type="Gene3D" id="3.40.50.300">
    <property type="entry name" value="P-loop containing nucleotide triphosphate hydrolases"/>
    <property type="match status" value="1"/>
</dbReference>
<dbReference type="KEGG" id="ahw:NCTC11636_02419"/>
<gene>
    <name evidence="3" type="ORF">NCTC11636_02419</name>
</gene>
<feature type="chain" id="PRO_5038398759" description="NACHT N-terminal Helical domain-containing protein" evidence="1">
    <location>
        <begin position="22"/>
        <end position="377"/>
    </location>
</feature>
<evidence type="ECO:0000259" key="2">
    <source>
        <dbReference type="Pfam" id="PF22733"/>
    </source>
</evidence>
<feature type="signal peptide" evidence="1">
    <location>
        <begin position="1"/>
        <end position="21"/>
    </location>
</feature>
<dbReference type="InterPro" id="IPR027417">
    <property type="entry name" value="P-loop_NTPase"/>
</dbReference>
<name>A0A3S4RY82_9ACTO</name>
<evidence type="ECO:0000313" key="4">
    <source>
        <dbReference type="Proteomes" id="UP000266895"/>
    </source>
</evidence>
<dbReference type="Proteomes" id="UP000266895">
    <property type="component" value="Chromosome"/>
</dbReference>
<dbReference type="Pfam" id="PF22733">
    <property type="entry name" value="NNH1"/>
    <property type="match status" value="1"/>
</dbReference>
<evidence type="ECO:0000256" key="1">
    <source>
        <dbReference type="SAM" id="SignalP"/>
    </source>
</evidence>
<dbReference type="SUPFAM" id="SSF52540">
    <property type="entry name" value="P-loop containing nucleoside triphosphate hydrolases"/>
    <property type="match status" value="1"/>
</dbReference>
<dbReference type="AlphaFoldDB" id="A0A3S4RY82"/>
<sequence>MVKSSPFLDVGLSLTSLLLNAAQLAVTPSPVAVAGTLDASQRLWGDICRLSGKDKGTRAFAQRVAERLDDRLRTVSSDADEQEIRGAATAVGALLREVSTDDAAVVEAVRHPEGLGSLLRRRAAPHRELVAASAEPFFDALLPAVAEEFARLAPGSPRFQEGALLQLLDGLDRIEEGLGDLQHGQDEIRAGIVGIHDRLNDFASIWPAAAPERIRFGSRPARAPHFITRGEQEAARRFVIDAAEPLTALTGMRGRGKSQLATTVAAHCEEAGWPLVAWMTASSREALVSALAELGQCLGVSTEDAHSPEVLAGRCLDRLRSTEVSDRLIVLDNIESFDDLRDLVPTGPGLRVLATTTRTQVPGHWQQVPVDVFNREQ</sequence>
<keyword evidence="1" id="KW-0732">Signal</keyword>
<organism evidence="3 4">
    <name type="scientific">Actinomyces howellii</name>
    <dbReference type="NCBI Taxonomy" id="52771"/>
    <lineage>
        <taxon>Bacteria</taxon>
        <taxon>Bacillati</taxon>
        <taxon>Actinomycetota</taxon>
        <taxon>Actinomycetes</taxon>
        <taxon>Actinomycetales</taxon>
        <taxon>Actinomycetaceae</taxon>
        <taxon>Actinomyces</taxon>
    </lineage>
</organism>
<keyword evidence="4" id="KW-1185">Reference proteome</keyword>
<feature type="domain" description="NACHT N-terminal Helical" evidence="2">
    <location>
        <begin position="59"/>
        <end position="181"/>
    </location>
</feature>
<accession>A0A3S4RY82</accession>
<evidence type="ECO:0000313" key="3">
    <source>
        <dbReference type="EMBL" id="VEG29946.1"/>
    </source>
</evidence>
<dbReference type="InterPro" id="IPR054547">
    <property type="entry name" value="NNH1"/>
</dbReference>
<protein>
    <recommendedName>
        <fullName evidence="2">NACHT N-terminal Helical domain-containing protein</fullName>
    </recommendedName>
</protein>
<reference evidence="3 4" key="1">
    <citation type="submission" date="2018-12" db="EMBL/GenBank/DDBJ databases">
        <authorList>
            <consortium name="Pathogen Informatics"/>
        </authorList>
    </citation>
    <scope>NUCLEOTIDE SEQUENCE [LARGE SCALE GENOMIC DNA]</scope>
    <source>
        <strain evidence="3 4">NCTC11636</strain>
    </source>
</reference>